<keyword evidence="3" id="KW-1185">Reference proteome</keyword>
<dbReference type="RefSeq" id="WP_183334228.1">
    <property type="nucleotide sequence ID" value="NZ_JACHZF010000037.1"/>
</dbReference>
<dbReference type="EMBL" id="JACHZF010000037">
    <property type="protein sequence ID" value="MBB3332567.1"/>
    <property type="molecule type" value="Genomic_DNA"/>
</dbReference>
<dbReference type="AlphaFoldDB" id="A0A7W5K704"/>
<dbReference type="Gene3D" id="1.10.443.10">
    <property type="entry name" value="Intergrase catalytic core"/>
    <property type="match status" value="1"/>
</dbReference>
<organism evidence="2 3">
    <name type="scientific">Halomonas campaniensis</name>
    <dbReference type="NCBI Taxonomy" id="213554"/>
    <lineage>
        <taxon>Bacteria</taxon>
        <taxon>Pseudomonadati</taxon>
        <taxon>Pseudomonadota</taxon>
        <taxon>Gammaproteobacteria</taxon>
        <taxon>Oceanospirillales</taxon>
        <taxon>Halomonadaceae</taxon>
        <taxon>Halomonas</taxon>
    </lineage>
</organism>
<dbReference type="InterPro" id="IPR013762">
    <property type="entry name" value="Integrase-like_cat_sf"/>
</dbReference>
<name>A0A7W5K704_9GAMM</name>
<evidence type="ECO:0000256" key="1">
    <source>
        <dbReference type="ARBA" id="ARBA00023172"/>
    </source>
</evidence>
<dbReference type="SUPFAM" id="SSF56349">
    <property type="entry name" value="DNA breaking-rejoining enzymes"/>
    <property type="match status" value="1"/>
</dbReference>
<evidence type="ECO:0000313" key="2">
    <source>
        <dbReference type="EMBL" id="MBB3332567.1"/>
    </source>
</evidence>
<dbReference type="GO" id="GO:0006310">
    <property type="term" value="P:DNA recombination"/>
    <property type="evidence" value="ECO:0007669"/>
    <property type="project" value="UniProtKB-KW"/>
</dbReference>
<dbReference type="GO" id="GO:0015074">
    <property type="term" value="P:DNA integration"/>
    <property type="evidence" value="ECO:0007669"/>
    <property type="project" value="InterPro"/>
</dbReference>
<accession>A0A7W5K704</accession>
<keyword evidence="1" id="KW-0233">DNA recombination</keyword>
<dbReference type="Proteomes" id="UP000553442">
    <property type="component" value="Unassembled WGS sequence"/>
</dbReference>
<sequence length="73" mass="8570">MADRGFSPHSFRAGFITEAHRQGKPDVAIKRISGHRDQRTFERYIRRTDEFEDHAGDFYPGVEESRAEAWAFR</sequence>
<gene>
    <name evidence="2" type="ORF">BDK63_003465</name>
</gene>
<comment type="caution">
    <text evidence="2">The sequence shown here is derived from an EMBL/GenBank/DDBJ whole genome shotgun (WGS) entry which is preliminary data.</text>
</comment>
<protein>
    <submittedName>
        <fullName evidence="2">Integrase</fullName>
    </submittedName>
</protein>
<proteinExistence type="predicted"/>
<evidence type="ECO:0000313" key="3">
    <source>
        <dbReference type="Proteomes" id="UP000553442"/>
    </source>
</evidence>
<dbReference type="InterPro" id="IPR011010">
    <property type="entry name" value="DNA_brk_join_enz"/>
</dbReference>
<reference evidence="2 3" key="1">
    <citation type="submission" date="2020-08" db="EMBL/GenBank/DDBJ databases">
        <title>Genomic Encyclopedia of Archaeal and Bacterial Type Strains, Phase II (KMG-II): from individual species to whole genera.</title>
        <authorList>
            <person name="Goeker M."/>
        </authorList>
    </citation>
    <scope>NUCLEOTIDE SEQUENCE [LARGE SCALE GENOMIC DNA]</scope>
    <source>
        <strain evidence="2 3">5AG</strain>
    </source>
</reference>
<dbReference type="GO" id="GO:0003677">
    <property type="term" value="F:DNA binding"/>
    <property type="evidence" value="ECO:0007669"/>
    <property type="project" value="InterPro"/>
</dbReference>